<sequence length="212" mass="23744">MIPNLKLQNFRLLLLLTILTTTVSVAQRDVEKWKLQLALGVNNPIDNGENVGYYSEYINFPTINIGLQHMVSRNWGAKLDLGYNRATSADGSLPYKMNYTRINLQAVYDFQDLITFLPDRFGLVAHAGPGVSMTRPLGKYVNNTYNYPNVMGGMELHYRVSKSLSIFVDGSYVYSLAGKNKYDVSDGFSFKGDLMYAVVGLSLSLSGNNYCF</sequence>
<protein>
    <submittedName>
        <fullName evidence="2">Cell envelope biogenesis protein OmpA</fullName>
    </submittedName>
</protein>
<name>A0A4Q0XA58_9FLAO</name>
<feature type="signal peptide" evidence="1">
    <location>
        <begin position="1"/>
        <end position="26"/>
    </location>
</feature>
<evidence type="ECO:0000313" key="2">
    <source>
        <dbReference type="EMBL" id="RXJ43783.1"/>
    </source>
</evidence>
<reference evidence="2 3" key="1">
    <citation type="submission" date="2019-01" db="EMBL/GenBank/DDBJ databases">
        <title>Genome sequence of the Antarctic species Gelidibacter gilvus ACAM 158(T).</title>
        <authorList>
            <person name="Bowman J.P."/>
        </authorList>
    </citation>
    <scope>NUCLEOTIDE SEQUENCE [LARGE SCALE GENOMIC DNA]</scope>
    <source>
        <strain evidence="2 3">IC158</strain>
    </source>
</reference>
<dbReference type="Proteomes" id="UP000289792">
    <property type="component" value="Unassembled WGS sequence"/>
</dbReference>
<feature type="chain" id="PRO_5020182317" evidence="1">
    <location>
        <begin position="27"/>
        <end position="212"/>
    </location>
</feature>
<evidence type="ECO:0000313" key="3">
    <source>
        <dbReference type="Proteomes" id="UP000289792"/>
    </source>
</evidence>
<organism evidence="2 3">
    <name type="scientific">Gelidibacter gilvus</name>
    <dbReference type="NCBI Taxonomy" id="59602"/>
    <lineage>
        <taxon>Bacteria</taxon>
        <taxon>Pseudomonadati</taxon>
        <taxon>Bacteroidota</taxon>
        <taxon>Flavobacteriia</taxon>
        <taxon>Flavobacteriales</taxon>
        <taxon>Flavobacteriaceae</taxon>
        <taxon>Gelidibacter</taxon>
    </lineage>
</organism>
<evidence type="ECO:0000256" key="1">
    <source>
        <dbReference type="SAM" id="SignalP"/>
    </source>
</evidence>
<keyword evidence="1" id="KW-0732">Signal</keyword>
<dbReference type="EMBL" id="SDDZ01000021">
    <property type="protein sequence ID" value="RXJ43783.1"/>
    <property type="molecule type" value="Genomic_DNA"/>
</dbReference>
<proteinExistence type="predicted"/>
<keyword evidence="3" id="KW-1185">Reference proteome</keyword>
<dbReference type="AlphaFoldDB" id="A0A4Q0XA58"/>
<comment type="caution">
    <text evidence="2">The sequence shown here is derived from an EMBL/GenBank/DDBJ whole genome shotgun (WGS) entry which is preliminary data.</text>
</comment>
<dbReference type="RefSeq" id="WP_129019041.1">
    <property type="nucleotide sequence ID" value="NZ_SDDZ01000021.1"/>
</dbReference>
<accession>A0A4Q0XA58</accession>
<dbReference type="OrthoDB" id="1522982at2"/>
<gene>
    <name evidence="2" type="ORF">ESZ48_18740</name>
</gene>